<reference evidence="7 8" key="1">
    <citation type="submission" date="2018-08" db="EMBL/GenBank/DDBJ databases">
        <title>A genome reference for cultivated species of the human gut microbiota.</title>
        <authorList>
            <person name="Zou Y."/>
            <person name="Xue W."/>
            <person name="Luo G."/>
        </authorList>
    </citation>
    <scope>NUCLEOTIDE SEQUENCE [LARGE SCALE GENOMIC DNA]</scope>
    <source>
        <strain evidence="7 8">AF18-46</strain>
    </source>
</reference>
<dbReference type="EMBL" id="QRWX01000002">
    <property type="protein sequence ID" value="RGT56019.1"/>
    <property type="molecule type" value="Genomic_DNA"/>
</dbReference>
<dbReference type="RefSeq" id="WP_118764608.1">
    <property type="nucleotide sequence ID" value="NZ_CABJCF010000002.1"/>
</dbReference>
<comment type="similarity">
    <text evidence="1 5">Belongs to the pseudouridine synthase RsuA family.</text>
</comment>
<dbReference type="FunFam" id="3.30.70.1560:FF:000001">
    <property type="entry name" value="Pseudouridine synthase"/>
    <property type="match status" value="1"/>
</dbReference>
<evidence type="ECO:0000259" key="6">
    <source>
        <dbReference type="SMART" id="SM00363"/>
    </source>
</evidence>
<dbReference type="SUPFAM" id="SSF55120">
    <property type="entry name" value="Pseudouridine synthase"/>
    <property type="match status" value="1"/>
</dbReference>
<evidence type="ECO:0000313" key="7">
    <source>
        <dbReference type="EMBL" id="RGT56019.1"/>
    </source>
</evidence>
<dbReference type="SMART" id="SM00363">
    <property type="entry name" value="S4"/>
    <property type="match status" value="1"/>
</dbReference>
<dbReference type="NCBIfam" id="TIGR00093">
    <property type="entry name" value="pseudouridine synthase"/>
    <property type="match status" value="1"/>
</dbReference>
<dbReference type="Proteomes" id="UP000284731">
    <property type="component" value="Unassembled WGS sequence"/>
</dbReference>
<dbReference type="PROSITE" id="PS01149">
    <property type="entry name" value="PSI_RSU"/>
    <property type="match status" value="1"/>
</dbReference>
<dbReference type="EC" id="5.4.99.-" evidence="5"/>
<name>A0A412PEH6_9FIRM</name>
<dbReference type="AlphaFoldDB" id="A0A412PEH6"/>
<proteinExistence type="inferred from homology"/>
<feature type="domain" description="RNA-binding S4" evidence="6">
    <location>
        <begin position="2"/>
        <end position="59"/>
    </location>
</feature>
<sequence length="243" mass="27499">MERLQKTIAKAGIASRRKAEELIVSGKVKVNGVVVTELGTQVSPDDDISVNGVGLKKEEKVYYLLNKPRRVISSVSDEKGRETVLAYLSDVRERIYPVGRLDYDTSGILLLTNDGDFANAMMHPSSHLPKTYEVAVTGVLTDDMLNRLARGIMLSDGKTLPAEVVLLERSTKKNKTVLHITIQEGRNREVRRMMEYFHCEVTRLNRIGYGFLDLGNLRQGQYRKLRSFEVRKLLAMVKRSTED</sequence>
<keyword evidence="3 5" id="KW-0413">Isomerase</keyword>
<dbReference type="InterPro" id="IPR000748">
    <property type="entry name" value="PsdUridine_synth_RsuA/RluB/E/F"/>
</dbReference>
<dbReference type="SUPFAM" id="SSF55174">
    <property type="entry name" value="Alpha-L RNA-binding motif"/>
    <property type="match status" value="1"/>
</dbReference>
<dbReference type="Gene3D" id="3.30.70.580">
    <property type="entry name" value="Pseudouridine synthase I, catalytic domain, N-terminal subdomain"/>
    <property type="match status" value="1"/>
</dbReference>
<evidence type="ECO:0000313" key="8">
    <source>
        <dbReference type="Proteomes" id="UP000284731"/>
    </source>
</evidence>
<evidence type="ECO:0000256" key="2">
    <source>
        <dbReference type="ARBA" id="ARBA00022884"/>
    </source>
</evidence>
<organism evidence="7 8">
    <name type="scientific">Solobacterium moorei</name>
    <dbReference type="NCBI Taxonomy" id="102148"/>
    <lineage>
        <taxon>Bacteria</taxon>
        <taxon>Bacillati</taxon>
        <taxon>Bacillota</taxon>
        <taxon>Erysipelotrichia</taxon>
        <taxon>Erysipelotrichales</taxon>
        <taxon>Erysipelotrichaceae</taxon>
        <taxon>Solobacterium</taxon>
    </lineage>
</organism>
<dbReference type="PROSITE" id="PS50889">
    <property type="entry name" value="S4"/>
    <property type="match status" value="1"/>
</dbReference>
<dbReference type="CDD" id="cd00165">
    <property type="entry name" value="S4"/>
    <property type="match status" value="1"/>
</dbReference>
<evidence type="ECO:0000256" key="4">
    <source>
        <dbReference type="PROSITE-ProRule" id="PRU00182"/>
    </source>
</evidence>
<dbReference type="InterPro" id="IPR002942">
    <property type="entry name" value="S4_RNA-bd"/>
</dbReference>
<evidence type="ECO:0000256" key="3">
    <source>
        <dbReference type="ARBA" id="ARBA00023235"/>
    </source>
</evidence>
<dbReference type="GO" id="GO:0120159">
    <property type="term" value="F:rRNA pseudouridine synthase activity"/>
    <property type="evidence" value="ECO:0007669"/>
    <property type="project" value="UniProtKB-ARBA"/>
</dbReference>
<keyword evidence="2 4" id="KW-0694">RNA-binding</keyword>
<dbReference type="GO" id="GO:0005829">
    <property type="term" value="C:cytosol"/>
    <property type="evidence" value="ECO:0007669"/>
    <property type="project" value="UniProtKB-ARBA"/>
</dbReference>
<evidence type="ECO:0000256" key="1">
    <source>
        <dbReference type="ARBA" id="ARBA00008348"/>
    </source>
</evidence>
<dbReference type="FunFam" id="3.30.70.580:FF:000005">
    <property type="entry name" value="Pseudouridine synthase"/>
    <property type="match status" value="1"/>
</dbReference>
<dbReference type="InterPro" id="IPR006145">
    <property type="entry name" value="PsdUridine_synth_RsuA/RluA"/>
</dbReference>
<dbReference type="Gene3D" id="3.10.290.10">
    <property type="entry name" value="RNA-binding S4 domain"/>
    <property type="match status" value="1"/>
</dbReference>
<dbReference type="Pfam" id="PF01479">
    <property type="entry name" value="S4"/>
    <property type="match status" value="1"/>
</dbReference>
<dbReference type="InterPro" id="IPR036986">
    <property type="entry name" value="S4_RNA-bd_sf"/>
</dbReference>
<dbReference type="CDD" id="cd02870">
    <property type="entry name" value="PseudoU_synth_RsuA_like"/>
    <property type="match status" value="1"/>
</dbReference>
<dbReference type="FunFam" id="3.10.290.10:FF:000003">
    <property type="entry name" value="Pseudouridine synthase"/>
    <property type="match status" value="1"/>
</dbReference>
<dbReference type="PANTHER" id="PTHR47683:SF2">
    <property type="entry name" value="RNA-BINDING S4 DOMAIN-CONTAINING PROTEIN"/>
    <property type="match status" value="1"/>
</dbReference>
<dbReference type="Gene3D" id="3.30.70.1560">
    <property type="entry name" value="Alpha-L RNA-binding motif"/>
    <property type="match status" value="1"/>
</dbReference>
<dbReference type="InterPro" id="IPR018496">
    <property type="entry name" value="PsdUridine_synth_RsuA/RluB_CS"/>
</dbReference>
<dbReference type="InterPro" id="IPR042092">
    <property type="entry name" value="PsdUridine_s_RsuA/RluB/E/F_cat"/>
</dbReference>
<dbReference type="InterPro" id="IPR020094">
    <property type="entry name" value="TruA/RsuA/RluB/E/F_N"/>
</dbReference>
<dbReference type="PANTHER" id="PTHR47683">
    <property type="entry name" value="PSEUDOURIDINE SYNTHASE FAMILY PROTEIN-RELATED"/>
    <property type="match status" value="1"/>
</dbReference>
<dbReference type="Pfam" id="PF00849">
    <property type="entry name" value="PseudoU_synth_2"/>
    <property type="match status" value="1"/>
</dbReference>
<dbReference type="GO" id="GO:0000455">
    <property type="term" value="P:enzyme-directed rRNA pseudouridine synthesis"/>
    <property type="evidence" value="ECO:0007669"/>
    <property type="project" value="UniProtKB-ARBA"/>
</dbReference>
<accession>A0A412PEH6</accession>
<comment type="caution">
    <text evidence="7">The sequence shown here is derived from an EMBL/GenBank/DDBJ whole genome shotgun (WGS) entry which is preliminary data.</text>
</comment>
<protein>
    <recommendedName>
        <fullName evidence="5">Pseudouridine synthase</fullName>
        <ecNumber evidence="5">5.4.99.-</ecNumber>
    </recommendedName>
</protein>
<dbReference type="GO" id="GO:0003723">
    <property type="term" value="F:RNA binding"/>
    <property type="evidence" value="ECO:0007669"/>
    <property type="project" value="UniProtKB-KW"/>
</dbReference>
<dbReference type="InterPro" id="IPR020103">
    <property type="entry name" value="PsdUridine_synth_cat_dom_sf"/>
</dbReference>
<gene>
    <name evidence="7" type="ORF">DWX20_04210</name>
</gene>
<dbReference type="InterPro" id="IPR050343">
    <property type="entry name" value="RsuA_PseudoU_synthase"/>
</dbReference>
<evidence type="ECO:0000256" key="5">
    <source>
        <dbReference type="RuleBase" id="RU003887"/>
    </source>
</evidence>